<keyword evidence="7" id="KW-0997">Cell inner membrane</keyword>
<dbReference type="PANTHER" id="PTHR30518:SF2">
    <property type="entry name" value="ENDOLYTIC MUREIN TRANSGLYCOSYLASE"/>
    <property type="match status" value="1"/>
</dbReference>
<organism evidence="8 9">
    <name type="scientific">Pacificimonas pallii</name>
    <dbReference type="NCBI Taxonomy" id="2827236"/>
    <lineage>
        <taxon>Bacteria</taxon>
        <taxon>Pseudomonadati</taxon>
        <taxon>Pseudomonadota</taxon>
        <taxon>Alphaproteobacteria</taxon>
        <taxon>Sphingomonadales</taxon>
        <taxon>Sphingosinicellaceae</taxon>
        <taxon>Pacificimonas</taxon>
    </lineage>
</organism>
<keyword evidence="3 7" id="KW-1133">Transmembrane helix</keyword>
<dbReference type="Proteomes" id="UP000722336">
    <property type="component" value="Unassembled WGS sequence"/>
</dbReference>
<reference evidence="8 9" key="1">
    <citation type="submission" date="2021-04" db="EMBL/GenBank/DDBJ databases">
        <authorList>
            <person name="Pira H."/>
            <person name="Risdian C."/>
            <person name="Wink J."/>
        </authorList>
    </citation>
    <scope>NUCLEOTIDE SEQUENCE [LARGE SCALE GENOMIC DNA]</scope>
    <source>
        <strain evidence="8 9">WHA3</strain>
    </source>
</reference>
<evidence type="ECO:0000256" key="2">
    <source>
        <dbReference type="ARBA" id="ARBA00022692"/>
    </source>
</evidence>
<keyword evidence="6 7" id="KW-0961">Cell wall biogenesis/degradation</keyword>
<dbReference type="Pfam" id="PF02618">
    <property type="entry name" value="YceG"/>
    <property type="match status" value="1"/>
</dbReference>
<keyword evidence="9" id="KW-1185">Reference proteome</keyword>
<evidence type="ECO:0000256" key="1">
    <source>
        <dbReference type="ARBA" id="ARBA00022475"/>
    </source>
</evidence>
<comment type="similarity">
    <text evidence="7">Belongs to the transglycosylase MltG family.</text>
</comment>
<evidence type="ECO:0000256" key="5">
    <source>
        <dbReference type="ARBA" id="ARBA00023239"/>
    </source>
</evidence>
<keyword evidence="5 7" id="KW-0456">Lyase</keyword>
<dbReference type="InterPro" id="IPR003770">
    <property type="entry name" value="MLTG-like"/>
</dbReference>
<dbReference type="EC" id="4.2.2.29" evidence="7"/>
<dbReference type="HAMAP" id="MF_02065">
    <property type="entry name" value="MltG"/>
    <property type="match status" value="1"/>
</dbReference>
<protein>
    <recommendedName>
        <fullName evidence="7">Endolytic murein transglycosylase</fullName>
        <ecNumber evidence="7">4.2.2.29</ecNumber>
    </recommendedName>
    <alternativeName>
        <fullName evidence="7">Peptidoglycan lytic transglycosylase</fullName>
    </alternativeName>
    <alternativeName>
        <fullName evidence="7">Peptidoglycan polymerization terminase</fullName>
    </alternativeName>
</protein>
<dbReference type="EMBL" id="JAGSPA010000002">
    <property type="protein sequence ID" value="MBV7256504.1"/>
    <property type="molecule type" value="Genomic_DNA"/>
</dbReference>
<proteinExistence type="inferred from homology"/>
<evidence type="ECO:0000313" key="9">
    <source>
        <dbReference type="Proteomes" id="UP000722336"/>
    </source>
</evidence>
<name>A0ABS6SDQ1_9SPHN</name>
<dbReference type="NCBIfam" id="TIGR00247">
    <property type="entry name" value="endolytic transglycosylase MltG"/>
    <property type="match status" value="1"/>
</dbReference>
<feature type="site" description="Important for catalytic activity" evidence="7">
    <location>
        <position position="200"/>
    </location>
</feature>
<evidence type="ECO:0000256" key="3">
    <source>
        <dbReference type="ARBA" id="ARBA00022989"/>
    </source>
</evidence>
<comment type="function">
    <text evidence="7">Functions as a peptidoglycan terminase that cleaves nascent peptidoglycan strands endolytically to terminate their elongation.</text>
</comment>
<keyword evidence="4 7" id="KW-0472">Membrane</keyword>
<keyword evidence="2 7" id="KW-0812">Transmembrane</keyword>
<evidence type="ECO:0000256" key="4">
    <source>
        <dbReference type="ARBA" id="ARBA00023136"/>
    </source>
</evidence>
<gene>
    <name evidence="7 8" type="primary">mltG</name>
    <name evidence="8" type="ORF">KCG44_06860</name>
</gene>
<keyword evidence="1 7" id="KW-1003">Cell membrane</keyword>
<comment type="caution">
    <text evidence="8">The sequence shown here is derived from an EMBL/GenBank/DDBJ whole genome shotgun (WGS) entry which is preliminary data.</text>
</comment>
<accession>A0ABS6SDQ1</accession>
<comment type="catalytic activity">
    <reaction evidence="7">
        <text>a peptidoglycan chain = a peptidoglycan chain with N-acetyl-1,6-anhydromuramyl-[peptide] at the reducing end + a peptidoglycan chain with N-acetylglucosamine at the non-reducing end.</text>
        <dbReference type="EC" id="4.2.2.29"/>
    </reaction>
</comment>
<evidence type="ECO:0000256" key="7">
    <source>
        <dbReference type="HAMAP-Rule" id="MF_02065"/>
    </source>
</evidence>
<dbReference type="CDD" id="cd08010">
    <property type="entry name" value="MltG_like"/>
    <property type="match status" value="1"/>
</dbReference>
<dbReference type="RefSeq" id="WP_218445148.1">
    <property type="nucleotide sequence ID" value="NZ_JAGSPA010000002.1"/>
</dbReference>
<sequence>MRKFLLFLTILALGAAVLFYAKLQSDWSADGPLAEAQAVIIPEGSSQTAAARLLAERGVLGDDVERFILLSRLFGEAAPIRAGEFEFPARVSAAGVLDILQNAQPVQRWITIPEGLPAVLVHERLMEADFLTGSVEVPKEGSVLPNTYDYERNETRAAVLARMQAAMTETLAELWAKRSPDAVVRTPEEAVILAAIVEKETGTAEERPMVAGVYTNRLKLGMKLQADPTIFYLKTKGRPLGRRILQSEIDEVNGYNTYSMTGLPAGPITNPGRESIAAVLNPAETDALYFVADGTGGHAFARTLAEHNANVAKWYAIRRERGEMD</sequence>
<evidence type="ECO:0000256" key="6">
    <source>
        <dbReference type="ARBA" id="ARBA00023316"/>
    </source>
</evidence>
<evidence type="ECO:0000313" key="8">
    <source>
        <dbReference type="EMBL" id="MBV7256504.1"/>
    </source>
</evidence>
<dbReference type="PANTHER" id="PTHR30518">
    <property type="entry name" value="ENDOLYTIC MUREIN TRANSGLYCOSYLASE"/>
    <property type="match status" value="1"/>
</dbReference>